<keyword evidence="4" id="KW-0479">Metal-binding</keyword>
<evidence type="ECO:0000313" key="14">
    <source>
        <dbReference type="Proteomes" id="UP000095725"/>
    </source>
</evidence>
<organism evidence="12 14">
    <name type="scientific">Bacteroides caccae</name>
    <dbReference type="NCBI Taxonomy" id="47678"/>
    <lineage>
        <taxon>Bacteria</taxon>
        <taxon>Pseudomonadati</taxon>
        <taxon>Bacteroidota</taxon>
        <taxon>Bacteroidia</taxon>
        <taxon>Bacteroidales</taxon>
        <taxon>Bacteroidaceae</taxon>
        <taxon>Bacteroides</taxon>
    </lineage>
</organism>
<comment type="cofactor">
    <cofactor evidence="1">
        <name>Mn(2+)</name>
        <dbReference type="ChEBI" id="CHEBI:29035"/>
    </cofactor>
</comment>
<evidence type="ECO:0000256" key="1">
    <source>
        <dbReference type="ARBA" id="ARBA00001936"/>
    </source>
</evidence>
<dbReference type="Gene3D" id="3.60.10.10">
    <property type="entry name" value="Endonuclease/exonuclease/phosphatase"/>
    <property type="match status" value="1"/>
</dbReference>
<keyword evidence="7" id="KW-0460">Magnesium</keyword>
<dbReference type="PANTHER" id="PTHR15822">
    <property type="entry name" value="TRAF AND TNF RECEPTOR-ASSOCIATED PROTEIN"/>
    <property type="match status" value="1"/>
</dbReference>
<reference evidence="13 14" key="1">
    <citation type="submission" date="2015-09" db="EMBL/GenBank/DDBJ databases">
        <authorList>
            <consortium name="Pathogen Informatics"/>
        </authorList>
    </citation>
    <scope>NUCLEOTIDE SEQUENCE [LARGE SCALE GENOMIC DNA]</scope>
    <source>
        <strain evidence="11 13">2789STDY5834880</strain>
        <strain evidence="12 14">2789STDY5834946</strain>
    </source>
</reference>
<evidence type="ECO:0000256" key="9">
    <source>
        <dbReference type="SAM" id="Phobius"/>
    </source>
</evidence>
<dbReference type="InterPro" id="IPR036691">
    <property type="entry name" value="Endo/exonu/phosph_ase_sf"/>
</dbReference>
<keyword evidence="12" id="KW-0269">Exonuclease</keyword>
<gene>
    <name evidence="11" type="ORF">ERS852494_01644</name>
    <name evidence="12" type="ORF">ERS852558_04120</name>
</gene>
<feature type="transmembrane region" description="Helical" evidence="9">
    <location>
        <begin position="6"/>
        <end position="25"/>
    </location>
</feature>
<accession>A0A174XAQ9</accession>
<dbReference type="GO" id="GO:0006281">
    <property type="term" value="P:DNA repair"/>
    <property type="evidence" value="ECO:0007669"/>
    <property type="project" value="UniProtKB-KW"/>
</dbReference>
<dbReference type="Proteomes" id="UP000095725">
    <property type="component" value="Unassembled WGS sequence"/>
</dbReference>
<keyword evidence="9" id="KW-0812">Transmembrane</keyword>
<dbReference type="EMBL" id="CZAI01000003">
    <property type="protein sequence ID" value="CUP15938.1"/>
    <property type="molecule type" value="Genomic_DNA"/>
</dbReference>
<feature type="domain" description="Endonuclease/exonuclease/phosphatase" evidence="10">
    <location>
        <begin position="66"/>
        <end position="299"/>
    </location>
</feature>
<evidence type="ECO:0000313" key="13">
    <source>
        <dbReference type="Proteomes" id="UP000095657"/>
    </source>
</evidence>
<evidence type="ECO:0000256" key="8">
    <source>
        <dbReference type="ARBA" id="ARBA00023204"/>
    </source>
</evidence>
<dbReference type="InterPro" id="IPR051547">
    <property type="entry name" value="TDP2-like"/>
</dbReference>
<keyword evidence="8" id="KW-0234">DNA repair</keyword>
<dbReference type="RefSeq" id="WP_055171165.1">
    <property type="nucleotide sequence ID" value="NZ_CZAI01000003.1"/>
</dbReference>
<evidence type="ECO:0000256" key="3">
    <source>
        <dbReference type="ARBA" id="ARBA00022722"/>
    </source>
</evidence>
<dbReference type="SUPFAM" id="SSF56219">
    <property type="entry name" value="DNase I-like"/>
    <property type="match status" value="1"/>
</dbReference>
<dbReference type="GO" id="GO:0004519">
    <property type="term" value="F:endonuclease activity"/>
    <property type="evidence" value="ECO:0007669"/>
    <property type="project" value="UniProtKB-KW"/>
</dbReference>
<dbReference type="AlphaFoldDB" id="A0A174XAQ9"/>
<protein>
    <submittedName>
        <fullName evidence="12">Endonuclease/exonuclease/phosphatase</fullName>
    </submittedName>
</protein>
<comment type="cofactor">
    <cofactor evidence="2">
        <name>Mg(2+)</name>
        <dbReference type="ChEBI" id="CHEBI:18420"/>
    </cofactor>
</comment>
<evidence type="ECO:0000313" key="11">
    <source>
        <dbReference type="EMBL" id="CUP15938.1"/>
    </source>
</evidence>
<evidence type="ECO:0000256" key="7">
    <source>
        <dbReference type="ARBA" id="ARBA00022842"/>
    </source>
</evidence>
<evidence type="ECO:0000256" key="2">
    <source>
        <dbReference type="ARBA" id="ARBA00001946"/>
    </source>
</evidence>
<dbReference type="Pfam" id="PF03372">
    <property type="entry name" value="Exo_endo_phos"/>
    <property type="match status" value="1"/>
</dbReference>
<evidence type="ECO:0000259" key="10">
    <source>
        <dbReference type="Pfam" id="PF03372"/>
    </source>
</evidence>
<evidence type="ECO:0000256" key="5">
    <source>
        <dbReference type="ARBA" id="ARBA00022763"/>
    </source>
</evidence>
<evidence type="ECO:0000256" key="4">
    <source>
        <dbReference type="ARBA" id="ARBA00022723"/>
    </source>
</evidence>
<keyword evidence="3" id="KW-0540">Nuclease</keyword>
<dbReference type="STRING" id="47678.ERS852494_01644"/>
<evidence type="ECO:0000256" key="6">
    <source>
        <dbReference type="ARBA" id="ARBA00022801"/>
    </source>
</evidence>
<dbReference type="InterPro" id="IPR005135">
    <property type="entry name" value="Endo/exonuclease/phosphatase"/>
</dbReference>
<keyword evidence="9" id="KW-0472">Membrane</keyword>
<keyword evidence="5" id="KW-0227">DNA damage</keyword>
<feature type="transmembrane region" description="Helical" evidence="9">
    <location>
        <begin position="32"/>
        <end position="51"/>
    </location>
</feature>
<dbReference type="GO" id="GO:0046872">
    <property type="term" value="F:metal ion binding"/>
    <property type="evidence" value="ECO:0007669"/>
    <property type="project" value="UniProtKB-KW"/>
</dbReference>
<dbReference type="GO" id="GO:0004527">
    <property type="term" value="F:exonuclease activity"/>
    <property type="evidence" value="ECO:0007669"/>
    <property type="project" value="UniProtKB-KW"/>
</dbReference>
<evidence type="ECO:0000313" key="12">
    <source>
        <dbReference type="EMBL" id="CUQ52139.1"/>
    </source>
</evidence>
<name>A0A174XAQ9_9BACE</name>
<dbReference type="Proteomes" id="UP000095657">
    <property type="component" value="Unassembled WGS sequence"/>
</dbReference>
<keyword evidence="12" id="KW-0255">Endonuclease</keyword>
<dbReference type="PANTHER" id="PTHR15822:SF4">
    <property type="entry name" value="TYROSYL-DNA PHOSPHODIESTERASE 2"/>
    <property type="match status" value="1"/>
</dbReference>
<proteinExistence type="predicted"/>
<keyword evidence="6" id="KW-0378">Hydrolase</keyword>
<sequence>MQYFILLSLPVLLCLSIIVIVILCFKKKWKVASVLMIVVLLFNWYFKIYAINFHSQSDSGNRFRILSYNIHSQGAYLDTSRYNPHILFEVIKKTDSDVILFQEYDTNRCAILRDSLLCLYPHFHYTVGTRSYGQNAIFSKYPIKSVSNISKNELINFYCIDYNSLPISIVNCHLESNNIGQLLQASKTKLVFFIKPKICYSKLQQAKVIRSNQSLLISKAINSDVPFIVGGDFNDVCGSNCLSTLENKNLRDSWWFGGFGFGITYSDFNLLKFRLDHILYSDHFKCLYSEVQKENFSDHSLLISTFRIKK</sequence>
<dbReference type="EMBL" id="CZBL01000022">
    <property type="protein sequence ID" value="CUQ52139.1"/>
    <property type="molecule type" value="Genomic_DNA"/>
</dbReference>
<keyword evidence="9" id="KW-1133">Transmembrane helix</keyword>